<evidence type="ECO:0000256" key="10">
    <source>
        <dbReference type="ARBA" id="ARBA00023157"/>
    </source>
</evidence>
<dbReference type="EMBL" id="JAUNZN010000009">
    <property type="protein sequence ID" value="KAK4816469.1"/>
    <property type="molecule type" value="Genomic_DNA"/>
</dbReference>
<dbReference type="GO" id="GO:0019955">
    <property type="term" value="F:cytokine binding"/>
    <property type="evidence" value="ECO:0007669"/>
    <property type="project" value="TreeGrafter"/>
</dbReference>
<keyword evidence="3" id="KW-1003">Cell membrane</keyword>
<dbReference type="InterPro" id="IPR050379">
    <property type="entry name" value="Type-I_Cytokine_Rcpt"/>
</dbReference>
<dbReference type="Pfam" id="PF00041">
    <property type="entry name" value="fn3"/>
    <property type="match status" value="2"/>
</dbReference>
<protein>
    <recommendedName>
        <fullName evidence="14">Interleukin-6 receptor subunit beta</fullName>
    </recommendedName>
    <alternativeName>
        <fullName evidence="16">Interleukin-6 signal transducer</fullName>
    </alternativeName>
    <alternativeName>
        <fullName evidence="15">Membrane glycoprotein 130</fullName>
    </alternativeName>
    <alternativeName>
        <fullName evidence="17">Oncostatin-M receptor subunit alpha</fullName>
    </alternativeName>
</protein>
<dbReference type="FunFam" id="2.60.40.10:FF:000855">
    <property type="entry name" value="Interleukin-6 receptor subunit beta"/>
    <property type="match status" value="1"/>
</dbReference>
<evidence type="ECO:0000256" key="18">
    <source>
        <dbReference type="SAM" id="MobiDB-lite"/>
    </source>
</evidence>
<keyword evidence="7" id="KW-0677">Repeat</keyword>
<sequence>MQFFLVSGGLVQSCGHIIPESPVLALGSNFTALCILNESCLDFGNIYANQIIWKIKNRVVPKEQYHEINRTVSSVTFNDTSSLATPLTCNILADGQIEQNIYGITVTVGLPPEKPKNLSCIVHQVSKLTYPMTCTWNPGRHTFLDTQFRLKYRWPQENFPDCIPKVVNNSCTITDVQFFVNLEVWVEAVNALGKAESDPLVLDPIEIVKPLSPHNLSVNSGILPTVLKLSWENRISTAVMKLKFNIRYRIIGDTNWMQRLGEEWPESCPAEKDLGVLVDSCLKMSQQCAQVAKKANSILACIRNSVASREVIIPLYLALVRPHLEYCVQFWAPHYKRDIEVLERVQRRATKLVKGLENKSYEERLRELGLFSLEKQRLRGDLIALYNYLKSCSEVNVGLFSQVPPEDTASPRTSFSVQGLRPYTEYVFSIRCMKEDGVGYWSDWSEEKTGVTTEDKPSKGPPIWRIIDASRSPASWTVHLMWKALEPSEANGVILHYEVTVRAKSSLSSPPEKYNVNTTNLTLKLPNGTYEVTVIAHNRVGASPPSVLLIPASNSKTPVKNVRTLPKDGKLWVGWTAPNSYVLKYVVEWCLVSNSSDCIIEWQNEPGNVQGTYLKGDIKPFKCYLITVYPLYADGQGSGQSVKAYLQQDRPSKGPTVQTKKVGKAEAVLTWNHLTVDEQNGFIRSYTIFYKTIDGNETAVTVDPSKTEYTLSSLTSDTLYTVRMMAYTDEGGRSGPDFTFTTQKFGKGEIEAIVVPVCLAFLLIVLLGVLFCFNKRDLIKKHIWPIVPDPSKSNIAQWSPQVPAKAESISFFQHNFSSKDQMYPEGSFTDVSVVEIEADDKKSFSEQDLKPFDLLKKEKNTSEGHSSGIGGSSCMSSPRQSVSDSDEGETTQNTSSTVQYSTVVLNGYRDQTPVQVFSRSESTQPLLDSEERSEDHAGGGDSTTQRQQYFKQNGGQDETNTDRPCFERTKQITPANEGDLVGFAQLQISGQNSQPLGLGLEKNTQEAVLSDVVQTNTEGQTVRPETVERNPPSVDEMPKSYLPQTVRQGGYMPQ</sequence>
<keyword evidence="8 19" id="KW-1133">Transmembrane helix</keyword>
<evidence type="ECO:0000259" key="20">
    <source>
        <dbReference type="PROSITE" id="PS50853"/>
    </source>
</evidence>
<evidence type="ECO:0000256" key="19">
    <source>
        <dbReference type="SAM" id="Phobius"/>
    </source>
</evidence>
<dbReference type="PANTHER" id="PTHR23036">
    <property type="entry name" value="CYTOKINE RECEPTOR"/>
    <property type="match status" value="1"/>
</dbReference>
<keyword evidence="5 19" id="KW-0812">Transmembrane</keyword>
<feature type="region of interest" description="Disordered" evidence="18">
    <location>
        <begin position="913"/>
        <end position="946"/>
    </location>
</feature>
<comment type="similarity">
    <text evidence="2">Belongs to the type I cytokine receptor family. Type 2 subfamily.</text>
</comment>
<evidence type="ECO:0000256" key="2">
    <source>
        <dbReference type="ARBA" id="ARBA00008921"/>
    </source>
</evidence>
<dbReference type="GO" id="GO:0004896">
    <property type="term" value="F:cytokine receptor activity"/>
    <property type="evidence" value="ECO:0007669"/>
    <property type="project" value="InterPro"/>
</dbReference>
<feature type="domain" description="Fibronectin type-III" evidence="20">
    <location>
        <begin position="114"/>
        <end position="211"/>
    </location>
</feature>
<evidence type="ECO:0000256" key="15">
    <source>
        <dbReference type="ARBA" id="ARBA00077050"/>
    </source>
</evidence>
<dbReference type="InterPro" id="IPR010457">
    <property type="entry name" value="IgC2-like_lig-bd"/>
</dbReference>
<evidence type="ECO:0000256" key="3">
    <source>
        <dbReference type="ARBA" id="ARBA00022475"/>
    </source>
</evidence>
<dbReference type="GO" id="GO:0009897">
    <property type="term" value="C:external side of plasma membrane"/>
    <property type="evidence" value="ECO:0007669"/>
    <property type="project" value="TreeGrafter"/>
</dbReference>
<keyword evidence="4" id="KW-0597">Phosphoprotein</keyword>
<dbReference type="InterPro" id="IPR036116">
    <property type="entry name" value="FN3_sf"/>
</dbReference>
<dbReference type="GO" id="GO:0043235">
    <property type="term" value="C:receptor complex"/>
    <property type="evidence" value="ECO:0007669"/>
    <property type="project" value="TreeGrafter"/>
</dbReference>
<dbReference type="PANTHER" id="PTHR23036:SF83">
    <property type="entry name" value="INTERLEUKIN-6 RECEPTOR SUBUNIT BETA"/>
    <property type="match status" value="1"/>
</dbReference>
<feature type="domain" description="Fibronectin type-III" evidence="20">
    <location>
        <begin position="462"/>
        <end position="558"/>
    </location>
</feature>
<comment type="caution">
    <text evidence="21">The sequence shown here is derived from an EMBL/GenBank/DDBJ whole genome shotgun (WGS) entry which is preliminary data.</text>
</comment>
<dbReference type="Gene3D" id="2.60.40.10">
    <property type="entry name" value="Immunoglobulins"/>
    <property type="match status" value="6"/>
</dbReference>
<evidence type="ECO:0000256" key="14">
    <source>
        <dbReference type="ARBA" id="ARBA00068277"/>
    </source>
</evidence>
<dbReference type="InterPro" id="IPR003961">
    <property type="entry name" value="FN3_dom"/>
</dbReference>
<feature type="compositionally biased region" description="Basic and acidic residues" evidence="18">
    <location>
        <begin position="929"/>
        <end position="938"/>
    </location>
</feature>
<evidence type="ECO:0000256" key="6">
    <source>
        <dbReference type="ARBA" id="ARBA00022729"/>
    </source>
</evidence>
<organism evidence="21 22">
    <name type="scientific">Mycteria americana</name>
    <name type="common">Wood stork</name>
    <dbReference type="NCBI Taxonomy" id="33587"/>
    <lineage>
        <taxon>Eukaryota</taxon>
        <taxon>Metazoa</taxon>
        <taxon>Chordata</taxon>
        <taxon>Craniata</taxon>
        <taxon>Vertebrata</taxon>
        <taxon>Euteleostomi</taxon>
        <taxon>Archelosauria</taxon>
        <taxon>Archosauria</taxon>
        <taxon>Dinosauria</taxon>
        <taxon>Saurischia</taxon>
        <taxon>Theropoda</taxon>
        <taxon>Coelurosauria</taxon>
        <taxon>Aves</taxon>
        <taxon>Neognathae</taxon>
        <taxon>Neoaves</taxon>
        <taxon>Aequornithes</taxon>
        <taxon>Ciconiiformes</taxon>
        <taxon>Ciconiidae</taxon>
        <taxon>Mycteria</taxon>
    </lineage>
</organism>
<dbReference type="PROSITE" id="PS50853">
    <property type="entry name" value="FN3"/>
    <property type="match status" value="3"/>
</dbReference>
<evidence type="ECO:0000256" key="8">
    <source>
        <dbReference type="ARBA" id="ARBA00022989"/>
    </source>
</evidence>
<evidence type="ECO:0000256" key="11">
    <source>
        <dbReference type="ARBA" id="ARBA00023170"/>
    </source>
</evidence>
<dbReference type="SMART" id="SM00060">
    <property type="entry name" value="FN3"/>
    <property type="match status" value="5"/>
</dbReference>
<reference evidence="21 22" key="1">
    <citation type="journal article" date="2023" name="J. Hered.">
        <title>Chromosome-level genome of the wood stork (Mycteria americana) provides insight into avian chromosome evolution.</title>
        <authorList>
            <person name="Flamio R. Jr."/>
            <person name="Ramstad K.M."/>
        </authorList>
    </citation>
    <scope>NUCLEOTIDE SEQUENCE [LARGE SCALE GENOMIC DNA]</scope>
    <source>
        <strain evidence="21">JAX WOST 10</strain>
    </source>
</reference>
<evidence type="ECO:0000256" key="1">
    <source>
        <dbReference type="ARBA" id="ARBA00004251"/>
    </source>
</evidence>
<feature type="region of interest" description="Disordered" evidence="18">
    <location>
        <begin position="1014"/>
        <end position="1040"/>
    </location>
</feature>
<feature type="transmembrane region" description="Helical" evidence="19">
    <location>
        <begin position="753"/>
        <end position="773"/>
    </location>
</feature>
<feature type="domain" description="Fibronectin type-III" evidence="20">
    <location>
        <begin position="651"/>
        <end position="745"/>
    </location>
</feature>
<keyword evidence="13" id="KW-0393">Immunoglobulin domain</keyword>
<name>A0AAN7RQW0_MYCAM</name>
<evidence type="ECO:0000256" key="5">
    <source>
        <dbReference type="ARBA" id="ARBA00022692"/>
    </source>
</evidence>
<dbReference type="InterPro" id="IPR003529">
    <property type="entry name" value="Hematopoietin_rcpt_Gp130_CS"/>
</dbReference>
<dbReference type="PROSITE" id="PS01353">
    <property type="entry name" value="HEMATOPO_REC_L_F2"/>
    <property type="match status" value="1"/>
</dbReference>
<keyword evidence="12" id="KW-0325">Glycoprotein</keyword>
<proteinExistence type="inferred from homology"/>
<feature type="compositionally biased region" description="Polar residues" evidence="18">
    <location>
        <begin position="913"/>
        <end position="926"/>
    </location>
</feature>
<evidence type="ECO:0000256" key="7">
    <source>
        <dbReference type="ARBA" id="ARBA00022737"/>
    </source>
</evidence>
<evidence type="ECO:0000256" key="9">
    <source>
        <dbReference type="ARBA" id="ARBA00023136"/>
    </source>
</evidence>
<keyword evidence="9 19" id="KW-0472">Membrane</keyword>
<evidence type="ECO:0000313" key="21">
    <source>
        <dbReference type="EMBL" id="KAK4816469.1"/>
    </source>
</evidence>
<comment type="subcellular location">
    <subcellularLocation>
        <location evidence="1">Cell membrane</location>
        <topology evidence="1">Single-pass type I membrane protein</topology>
    </subcellularLocation>
</comment>
<evidence type="ECO:0000256" key="4">
    <source>
        <dbReference type="ARBA" id="ARBA00022553"/>
    </source>
</evidence>
<evidence type="ECO:0000313" key="22">
    <source>
        <dbReference type="Proteomes" id="UP001333110"/>
    </source>
</evidence>
<dbReference type="FunFam" id="2.60.40.10:FF:000281">
    <property type="entry name" value="Cytokine receptor like factor 1"/>
    <property type="match status" value="1"/>
</dbReference>
<keyword evidence="10" id="KW-1015">Disulfide bond</keyword>
<dbReference type="AlphaFoldDB" id="A0AAN7RQW0"/>
<dbReference type="FunFam" id="2.60.40.10:FF:000524">
    <property type="entry name" value="Interleukin-6 receptor subunit beta"/>
    <property type="match status" value="1"/>
</dbReference>
<dbReference type="GO" id="GO:0070102">
    <property type="term" value="P:interleukin-6-mediated signaling pathway"/>
    <property type="evidence" value="ECO:0007669"/>
    <property type="project" value="UniProtKB-ARBA"/>
</dbReference>
<dbReference type="FunFam" id="2.60.40.10:FF:000542">
    <property type="entry name" value="Interleukin-6 receptor subunit beta"/>
    <property type="match status" value="1"/>
</dbReference>
<dbReference type="CDD" id="cd00063">
    <property type="entry name" value="FN3"/>
    <property type="match status" value="3"/>
</dbReference>
<dbReference type="Proteomes" id="UP001333110">
    <property type="component" value="Unassembled WGS sequence"/>
</dbReference>
<keyword evidence="6" id="KW-0732">Signal</keyword>
<accession>A0AAN7RQW0</accession>
<evidence type="ECO:0000256" key="17">
    <source>
        <dbReference type="ARBA" id="ARBA00083382"/>
    </source>
</evidence>
<dbReference type="SUPFAM" id="SSF49265">
    <property type="entry name" value="Fibronectin type III"/>
    <property type="match status" value="4"/>
</dbReference>
<dbReference type="InterPro" id="IPR013783">
    <property type="entry name" value="Ig-like_fold"/>
</dbReference>
<gene>
    <name evidence="21" type="ORF">QYF61_017197</name>
</gene>
<feature type="region of interest" description="Disordered" evidence="18">
    <location>
        <begin position="855"/>
        <end position="898"/>
    </location>
</feature>
<keyword evidence="11" id="KW-0675">Receptor</keyword>
<dbReference type="Pfam" id="PF06328">
    <property type="entry name" value="Lep_receptor_Ig"/>
    <property type="match status" value="1"/>
</dbReference>
<keyword evidence="22" id="KW-1185">Reference proteome</keyword>
<dbReference type="FunFam" id="2.60.40.10:FF:000414">
    <property type="entry name" value="Interleukin-6 receptor subunit beta"/>
    <property type="match status" value="1"/>
</dbReference>
<evidence type="ECO:0000256" key="12">
    <source>
        <dbReference type="ARBA" id="ARBA00023180"/>
    </source>
</evidence>
<evidence type="ECO:0000256" key="16">
    <source>
        <dbReference type="ARBA" id="ARBA00078919"/>
    </source>
</evidence>
<evidence type="ECO:0000256" key="13">
    <source>
        <dbReference type="ARBA" id="ARBA00023319"/>
    </source>
</evidence>